<dbReference type="InterPro" id="IPR000073">
    <property type="entry name" value="AB_hydrolase_1"/>
</dbReference>
<dbReference type="SUPFAM" id="SSF53474">
    <property type="entry name" value="alpha/beta-Hydrolases"/>
    <property type="match status" value="1"/>
</dbReference>
<comment type="caution">
    <text evidence="2">The sequence shown here is derived from an EMBL/GenBank/DDBJ whole genome shotgun (WGS) entry which is preliminary data.</text>
</comment>
<reference evidence="3" key="1">
    <citation type="submission" date="2012-11" db="EMBL/GenBank/DDBJ databases">
        <authorList>
            <person name="Lucero-Rivera Y.E."/>
            <person name="Tovar-Ramirez D."/>
        </authorList>
    </citation>
    <scope>NUCLEOTIDE SEQUENCE [LARGE SCALE GENOMIC DNA]</scope>
    <source>
        <strain evidence="3">Araruama</strain>
    </source>
</reference>
<feature type="domain" description="AB hydrolase-1" evidence="1">
    <location>
        <begin position="62"/>
        <end position="181"/>
    </location>
</feature>
<evidence type="ECO:0000313" key="2">
    <source>
        <dbReference type="EMBL" id="ETR72998.1"/>
    </source>
</evidence>
<dbReference type="InterPro" id="IPR029058">
    <property type="entry name" value="AB_hydrolase_fold"/>
</dbReference>
<evidence type="ECO:0000313" key="3">
    <source>
        <dbReference type="Proteomes" id="UP000189670"/>
    </source>
</evidence>
<sequence length="283" mass="31855">MNGFNNFIVLLACIFMAGCTCIEKKMFNTEIAIERYLSGLHLKTTSIDEHGIYYLEGGEGETVMLVHGFTADKDSWIRFAKSIIGHNHVVIVDLPGHGQSTYCKQCSYSITSQAQYLKQIVDNLGIDQMHLAGNSMGGRISLAFTHKYQHRVKSLALFNSAGVDAPNPSEFNKLLEQGKNLFDIKSKKDFDLLMALSMSSPPFLPWPVKSIKYQQYLARNTINQKIYNDITQELWGVKDILHTIQVPVFILWGKEDKLIDVSCVPIFENNLANTKTVILENTG</sequence>
<dbReference type="InterPro" id="IPR050266">
    <property type="entry name" value="AB_hydrolase_sf"/>
</dbReference>
<protein>
    <submittedName>
        <fullName evidence="2">Lipase</fullName>
    </submittedName>
</protein>
<dbReference type="PANTHER" id="PTHR43798:SF33">
    <property type="entry name" value="HYDROLASE, PUTATIVE (AFU_ORTHOLOGUE AFUA_2G14860)-RELATED"/>
    <property type="match status" value="1"/>
</dbReference>
<evidence type="ECO:0000259" key="1">
    <source>
        <dbReference type="Pfam" id="PF00561"/>
    </source>
</evidence>
<name>A0A1V1PDY8_9BACT</name>
<dbReference type="AlphaFoldDB" id="A0A1V1PDY8"/>
<dbReference type="Gene3D" id="3.40.50.1820">
    <property type="entry name" value="alpha/beta hydrolase"/>
    <property type="match status" value="1"/>
</dbReference>
<dbReference type="PRINTS" id="PR00111">
    <property type="entry name" value="ABHYDROLASE"/>
</dbReference>
<dbReference type="PANTHER" id="PTHR43798">
    <property type="entry name" value="MONOACYLGLYCEROL LIPASE"/>
    <property type="match status" value="1"/>
</dbReference>
<accession>A0A1V1PDY8</accession>
<proteinExistence type="predicted"/>
<dbReference type="Proteomes" id="UP000189670">
    <property type="component" value="Unassembled WGS sequence"/>
</dbReference>
<dbReference type="GO" id="GO:0016020">
    <property type="term" value="C:membrane"/>
    <property type="evidence" value="ECO:0007669"/>
    <property type="project" value="TreeGrafter"/>
</dbReference>
<organism evidence="2 3">
    <name type="scientific">Candidatus Magnetoglobus multicellularis str. Araruama</name>
    <dbReference type="NCBI Taxonomy" id="890399"/>
    <lineage>
        <taxon>Bacteria</taxon>
        <taxon>Pseudomonadati</taxon>
        <taxon>Thermodesulfobacteriota</taxon>
        <taxon>Desulfobacteria</taxon>
        <taxon>Desulfobacterales</taxon>
        <taxon>Desulfobacteraceae</taxon>
        <taxon>Candidatus Magnetoglobus</taxon>
    </lineage>
</organism>
<dbReference type="Pfam" id="PF00561">
    <property type="entry name" value="Abhydrolase_1"/>
    <property type="match status" value="1"/>
</dbReference>
<gene>
    <name evidence="2" type="ORF">OMM_07203</name>
</gene>
<dbReference type="EMBL" id="ATBP01000095">
    <property type="protein sequence ID" value="ETR72998.1"/>
    <property type="molecule type" value="Genomic_DNA"/>
</dbReference>
<feature type="non-terminal residue" evidence="2">
    <location>
        <position position="283"/>
    </location>
</feature>